<organism evidence="6 7">
    <name type="scientific">Chlorella sorokiniana</name>
    <name type="common">Freshwater green alga</name>
    <dbReference type="NCBI Taxonomy" id="3076"/>
    <lineage>
        <taxon>Eukaryota</taxon>
        <taxon>Viridiplantae</taxon>
        <taxon>Chlorophyta</taxon>
        <taxon>core chlorophytes</taxon>
        <taxon>Trebouxiophyceae</taxon>
        <taxon>Chlorellales</taxon>
        <taxon>Chlorellaceae</taxon>
        <taxon>Chlorella clade</taxon>
        <taxon>Chlorella</taxon>
    </lineage>
</organism>
<dbReference type="PANTHER" id="PTHR12442:SF5">
    <property type="entry name" value="DYNEIN AXONEMAL INTERMEDIATE CHAIN 3"/>
    <property type="match status" value="1"/>
</dbReference>
<feature type="compositionally biased region" description="Polar residues" evidence="5">
    <location>
        <begin position="1"/>
        <end position="10"/>
    </location>
</feature>
<keyword evidence="6" id="KW-0282">Flagellum</keyword>
<dbReference type="Proteomes" id="UP000239899">
    <property type="component" value="Unassembled WGS sequence"/>
</dbReference>
<keyword evidence="3" id="KW-0677">Repeat</keyword>
<keyword evidence="2" id="KW-0853">WD repeat</keyword>
<feature type="compositionally biased region" description="Low complexity" evidence="5">
    <location>
        <begin position="255"/>
        <end position="269"/>
    </location>
</feature>
<feature type="region of interest" description="Disordered" evidence="5">
    <location>
        <begin position="1"/>
        <end position="36"/>
    </location>
</feature>
<proteinExistence type="predicted"/>
<sequence length="680" mass="67715">MEEPGAQQTGPDGPLEALPGASSAPSDSGGDGMVSAETITPLTCDAAVQTAAPAPDAAAAAAQLRAPALAAFLHRAVPRCEEALQQNELADPLLDALAALVDEEAGDGGAADRPGTSMHAGMASSAAGLVEHHSFSDLLHSKGRPLAAACFHPGRRGVVAVAVGGASGSGTYPSAQPAACGLPGGVAPHQAQPGCILVWNHSDAIHPEAVLRVPAEVTALAWHPTQQHCLAAGLATGQVALFHVQQQAGSIGSGTAAAAPSGRTAAGGQAIEGGQEGSSHAAELLPLHLSMPEASHQAAVADLHWLPGVALSRDGHLEAVAPHSVGGGAALPTGPADGCTLFATTAADGALLCWDMRISARHRKQAAKEEEQLDWKPALALAAAGAAKQPLLASRFYADTCGGATAAAGRFVVGDLAGELAVVDAASYSIERRRKGSSTGASCGGAEGAGSGAKGGLGEGSSASGGQGSDALVPIFESRLPDALYSCGCWSPSKPGVVILGRQDGRLEAWDLLDRTHQPCMVAPVAPCALTTLAVSPLPSSGVSSRAAASAPQVLAVGDVAGTLRLLELPRALRRRGHAETKAVASLLAREQARVALVSAHLERLAVQQRAAQAAAQAAARKAQQEAAAGSQDAAQDDAAEAAAAAAAAEQRYAALEVEWRARLLGPAADAVAAGGDAAA</sequence>
<gene>
    <name evidence="6" type="ORF">C2E21_3186</name>
</gene>
<feature type="region of interest" description="Disordered" evidence="5">
    <location>
        <begin position="435"/>
        <end position="465"/>
    </location>
</feature>
<reference evidence="6 7" key="1">
    <citation type="journal article" date="2018" name="Plant J.">
        <title>Genome sequences of Chlorella sorokiniana UTEX 1602 and Micractinium conductrix SAG 241.80: implications to maltose excretion by a green alga.</title>
        <authorList>
            <person name="Arriola M.B."/>
            <person name="Velmurugan N."/>
            <person name="Zhang Y."/>
            <person name="Plunkett M.H."/>
            <person name="Hondzo H."/>
            <person name="Barney B.M."/>
        </authorList>
    </citation>
    <scope>NUCLEOTIDE SEQUENCE [LARGE SCALE GENOMIC DNA]</scope>
    <source>
        <strain evidence="7">UTEX 1602</strain>
    </source>
</reference>
<evidence type="ECO:0000256" key="2">
    <source>
        <dbReference type="ARBA" id="ARBA00022574"/>
    </source>
</evidence>
<dbReference type="InterPro" id="IPR015943">
    <property type="entry name" value="WD40/YVTN_repeat-like_dom_sf"/>
</dbReference>
<keyword evidence="7" id="KW-1185">Reference proteome</keyword>
<keyword evidence="6" id="KW-0966">Cell projection</keyword>
<dbReference type="GO" id="GO:0060294">
    <property type="term" value="P:cilium movement involved in cell motility"/>
    <property type="evidence" value="ECO:0007669"/>
    <property type="project" value="TreeGrafter"/>
</dbReference>
<feature type="coiled-coil region" evidence="4">
    <location>
        <begin position="632"/>
        <end position="659"/>
    </location>
</feature>
<dbReference type="EMBL" id="LHPG02000005">
    <property type="protein sequence ID" value="PRW58624.1"/>
    <property type="molecule type" value="Genomic_DNA"/>
</dbReference>
<evidence type="ECO:0000313" key="6">
    <source>
        <dbReference type="EMBL" id="PRW58624.1"/>
    </source>
</evidence>
<dbReference type="GO" id="GO:0045504">
    <property type="term" value="F:dynein heavy chain binding"/>
    <property type="evidence" value="ECO:0007669"/>
    <property type="project" value="TreeGrafter"/>
</dbReference>
<dbReference type="PANTHER" id="PTHR12442">
    <property type="entry name" value="DYNEIN INTERMEDIATE CHAIN"/>
    <property type="match status" value="1"/>
</dbReference>
<dbReference type="GO" id="GO:0036159">
    <property type="term" value="P:inner dynein arm assembly"/>
    <property type="evidence" value="ECO:0007669"/>
    <property type="project" value="TreeGrafter"/>
</dbReference>
<name>A0A2P6TX28_CHLSO</name>
<feature type="compositionally biased region" description="Gly residues" evidence="5">
    <location>
        <begin position="442"/>
        <end position="465"/>
    </location>
</feature>
<protein>
    <submittedName>
        <fullName evidence="6">Flagellar inner dynein arm I1 intermediate chain IC140</fullName>
    </submittedName>
</protein>
<accession>A0A2P6TX28</accession>
<dbReference type="GO" id="GO:0045503">
    <property type="term" value="F:dynein light chain binding"/>
    <property type="evidence" value="ECO:0007669"/>
    <property type="project" value="TreeGrafter"/>
</dbReference>
<feature type="region of interest" description="Disordered" evidence="5">
    <location>
        <begin position="255"/>
        <end position="274"/>
    </location>
</feature>
<dbReference type="SUPFAM" id="SSF50978">
    <property type="entry name" value="WD40 repeat-like"/>
    <property type="match status" value="1"/>
</dbReference>
<evidence type="ECO:0000313" key="7">
    <source>
        <dbReference type="Proteomes" id="UP000239899"/>
    </source>
</evidence>
<keyword evidence="1" id="KW-0963">Cytoplasm</keyword>
<evidence type="ECO:0000256" key="4">
    <source>
        <dbReference type="SAM" id="Coils"/>
    </source>
</evidence>
<dbReference type="Gene3D" id="2.130.10.10">
    <property type="entry name" value="YVTN repeat-like/Quinoprotein amine dehydrogenase"/>
    <property type="match status" value="2"/>
</dbReference>
<dbReference type="GO" id="GO:0036156">
    <property type="term" value="C:inner dynein arm"/>
    <property type="evidence" value="ECO:0007669"/>
    <property type="project" value="TreeGrafter"/>
</dbReference>
<evidence type="ECO:0000256" key="1">
    <source>
        <dbReference type="ARBA" id="ARBA00022490"/>
    </source>
</evidence>
<evidence type="ECO:0000256" key="5">
    <source>
        <dbReference type="SAM" id="MobiDB-lite"/>
    </source>
</evidence>
<keyword evidence="6" id="KW-0969">Cilium</keyword>
<dbReference type="InterPro" id="IPR036322">
    <property type="entry name" value="WD40_repeat_dom_sf"/>
</dbReference>
<dbReference type="STRING" id="3076.A0A2P6TX28"/>
<feature type="compositionally biased region" description="Low complexity" evidence="5">
    <location>
        <begin position="19"/>
        <end position="28"/>
    </location>
</feature>
<keyword evidence="4" id="KW-0175">Coiled coil</keyword>
<evidence type="ECO:0000256" key="3">
    <source>
        <dbReference type="ARBA" id="ARBA00022737"/>
    </source>
</evidence>
<dbReference type="AlphaFoldDB" id="A0A2P6TX28"/>
<comment type="caution">
    <text evidence="6">The sequence shown here is derived from an EMBL/GenBank/DDBJ whole genome shotgun (WGS) entry which is preliminary data.</text>
</comment>
<dbReference type="OrthoDB" id="366230at2759"/>
<dbReference type="InterPro" id="IPR050687">
    <property type="entry name" value="Dynein_IC"/>
</dbReference>